<feature type="compositionally biased region" description="Basic and acidic residues" evidence="8">
    <location>
        <begin position="744"/>
        <end position="757"/>
    </location>
</feature>
<evidence type="ECO:0000256" key="2">
    <source>
        <dbReference type="ARBA" id="ARBA00023054"/>
    </source>
</evidence>
<dbReference type="Proteomes" id="UP000472265">
    <property type="component" value="Chromosome 18"/>
</dbReference>
<keyword evidence="11" id="KW-1185">Reference proteome</keyword>
<dbReference type="PROSITE" id="PS50011">
    <property type="entry name" value="PROTEIN_KINASE_DOM"/>
    <property type="match status" value="1"/>
</dbReference>
<evidence type="ECO:0000256" key="1">
    <source>
        <dbReference type="ARBA" id="ARBA00022737"/>
    </source>
</evidence>
<keyword evidence="1" id="KW-0677">Repeat</keyword>
<evidence type="ECO:0000256" key="8">
    <source>
        <dbReference type="SAM" id="MobiDB-lite"/>
    </source>
</evidence>
<comment type="similarity">
    <text evidence="3">Belongs to the protein kinase superfamily.</text>
</comment>
<accession>A0A671WZH3</accession>
<dbReference type="Gene3D" id="3.30.200.20">
    <property type="entry name" value="Phosphorylase Kinase, domain 1"/>
    <property type="match status" value="1"/>
</dbReference>
<gene>
    <name evidence="10" type="primary">SCYL1</name>
</gene>
<dbReference type="Pfam" id="PF00069">
    <property type="entry name" value="Pkinase"/>
    <property type="match status" value="1"/>
</dbReference>
<reference evidence="10" key="3">
    <citation type="submission" date="2025-09" db="UniProtKB">
        <authorList>
            <consortium name="Ensembl"/>
        </authorList>
    </citation>
    <scope>IDENTIFICATION</scope>
</reference>
<evidence type="ECO:0000313" key="11">
    <source>
        <dbReference type="Proteomes" id="UP000472265"/>
    </source>
</evidence>
<evidence type="ECO:0000256" key="6">
    <source>
        <dbReference type="ARBA" id="ARBA00056114"/>
    </source>
</evidence>
<dbReference type="Gene3D" id="1.25.10.10">
    <property type="entry name" value="Leucine-rich Repeat Variant"/>
    <property type="match status" value="1"/>
</dbReference>
<feature type="region of interest" description="Disordered" evidence="8">
    <location>
        <begin position="686"/>
        <end position="770"/>
    </location>
</feature>
<dbReference type="GeneTree" id="ENSGT00930000151054"/>
<dbReference type="InterPro" id="IPR000719">
    <property type="entry name" value="Prot_kinase_dom"/>
</dbReference>
<organism evidence="10 11">
    <name type="scientific">Sparus aurata</name>
    <name type="common">Gilthead sea bream</name>
    <dbReference type="NCBI Taxonomy" id="8175"/>
    <lineage>
        <taxon>Eukaryota</taxon>
        <taxon>Metazoa</taxon>
        <taxon>Chordata</taxon>
        <taxon>Craniata</taxon>
        <taxon>Vertebrata</taxon>
        <taxon>Euteleostomi</taxon>
        <taxon>Actinopterygii</taxon>
        <taxon>Neopterygii</taxon>
        <taxon>Teleostei</taxon>
        <taxon>Neoteleostei</taxon>
        <taxon>Acanthomorphata</taxon>
        <taxon>Eupercaria</taxon>
        <taxon>Spariformes</taxon>
        <taxon>Sparidae</taxon>
        <taxon>Sparus</taxon>
    </lineage>
</organism>
<dbReference type="Gene3D" id="1.10.510.10">
    <property type="entry name" value="Transferase(Phosphotransferase) domain 1"/>
    <property type="match status" value="1"/>
</dbReference>
<dbReference type="PANTHER" id="PTHR12984">
    <property type="entry name" value="SCY1-RELATED S/T PROTEIN KINASE-LIKE"/>
    <property type="match status" value="1"/>
</dbReference>
<dbReference type="InterPro" id="IPR021133">
    <property type="entry name" value="HEAT_type_2"/>
</dbReference>
<keyword evidence="2" id="KW-0175">Coiled coil</keyword>
<evidence type="ECO:0000256" key="4">
    <source>
        <dbReference type="ARBA" id="ARBA00040972"/>
    </source>
</evidence>
<dbReference type="AlphaFoldDB" id="A0A671WZH3"/>
<reference evidence="10" key="2">
    <citation type="submission" date="2025-08" db="UniProtKB">
        <authorList>
            <consortium name="Ensembl"/>
        </authorList>
    </citation>
    <scope>IDENTIFICATION</scope>
</reference>
<dbReference type="InterPro" id="IPR016024">
    <property type="entry name" value="ARM-type_fold"/>
</dbReference>
<dbReference type="Ensembl" id="ENSSAUT00010046469.1">
    <property type="protein sequence ID" value="ENSSAUP00010044173.1"/>
    <property type="gene ID" value="ENSSAUG00010017307.1"/>
</dbReference>
<dbReference type="InterPro" id="IPR011989">
    <property type="entry name" value="ARM-like"/>
</dbReference>
<proteinExistence type="inferred from homology"/>
<feature type="compositionally biased region" description="Polar residues" evidence="8">
    <location>
        <begin position="686"/>
        <end position="712"/>
    </location>
</feature>
<dbReference type="InterPro" id="IPR051177">
    <property type="entry name" value="CIK-Related_Protein"/>
</dbReference>
<comment type="function">
    <text evidence="6">Regulates COPI-mediated retrograde protein traffic at the interface between the Golgi apparatus and the endoplasmic reticulum. Involved in the maintenance of the Golgi apparatus morphology.</text>
</comment>
<name>A0A671WZH3_SPAAU</name>
<dbReference type="SUPFAM" id="SSF56112">
    <property type="entry name" value="Protein kinase-like (PK-like)"/>
    <property type="match status" value="1"/>
</dbReference>
<evidence type="ECO:0000256" key="5">
    <source>
        <dbReference type="ARBA" id="ARBA00042347"/>
    </source>
</evidence>
<dbReference type="GO" id="GO:0004672">
    <property type="term" value="F:protein kinase activity"/>
    <property type="evidence" value="ECO:0007669"/>
    <property type="project" value="InterPro"/>
</dbReference>
<evidence type="ECO:0000256" key="7">
    <source>
        <dbReference type="PROSITE-ProRule" id="PRU00103"/>
    </source>
</evidence>
<evidence type="ECO:0000313" key="10">
    <source>
        <dbReference type="Ensembl" id="ENSSAUP00010044173.1"/>
    </source>
</evidence>
<feature type="repeat" description="HEAT" evidence="7">
    <location>
        <begin position="388"/>
        <end position="426"/>
    </location>
</feature>
<feature type="domain" description="Protein kinase" evidence="9">
    <location>
        <begin position="16"/>
        <end position="313"/>
    </location>
</feature>
<dbReference type="GO" id="GO:0005524">
    <property type="term" value="F:ATP binding"/>
    <property type="evidence" value="ECO:0007669"/>
    <property type="project" value="InterPro"/>
</dbReference>
<evidence type="ECO:0000259" key="9">
    <source>
        <dbReference type="PROSITE" id="PS50011"/>
    </source>
</evidence>
<sequence length="770" mass="84613">MWSFFARDPVKDFAYEVLPDTQEKSGIWTLHRGKRKTNGEPVSVFVYEVAQGTELQTQLAKAAFKRMKTLRHPNILAYVDGLETEKSLYLVTEQVTPLAVHLKAQAEKGGSGELEVSWGLHQIVKAVSFLVNDCHLLHNNLGVWSVFVDRAGEWKLGGLDHVAPEQGDPSGISLPAPKAVYPDMEKYDPPEMSNSSGEKWAGEVWRLGCLIWEVFNGPLPRTSSLRSLGKVPKGLVPHYCELVGANPRARPNPARFLQNCRAPGGFLSNSFVESNLFLEEIQIKEPAEKQQFFQDLSDNLDSFPEDFCKHKVLPQLLTAFEFGNAGAVVLTPLFKVGKFLSAEEYQQKIIPVIVKMFSSTDRAMRIRLLQQMEQFIQYLNEAAVNSQIFPHVVHGFTDTNPAIREQTVKSMLLLAPKLNEANLNQELMRHFARLQARDEQGPIRCNTTVCLGKIASYLNAGTRQRVLISAFSRATKDPFPASRSAGVLGFAATHNYYSITEIAARILPTLCAITVDPDKSVRDQAFKAIKSFLSKLETVSEDPTKLADVGASSSWAGWAVTGMSSLTSKLIRNAPGTEGLAPAEGTGLASDTSPTIATNEAAAPGTFVPLLIAVKKQSSDWSSSGWDADDSWSNEKEGQGQSSAGEEGWGNDWGEEDTDMTLTNTSVQLPDGVRLASDYNWDSSSAAKGTGQNDLFASVSQRNPSDGWSAETTGDWGAEESWESVDGNQGLSKTELSKKKRDERRKELEAKRAERKAAKGPLKLGARKLD</sequence>
<dbReference type="SUPFAM" id="SSF48371">
    <property type="entry name" value="ARM repeat"/>
    <property type="match status" value="1"/>
</dbReference>
<protein>
    <recommendedName>
        <fullName evidence="4">N-terminal kinase-like protein</fullName>
    </recommendedName>
    <alternativeName>
        <fullName evidence="5">SCY1-like protein 1</fullName>
    </alternativeName>
</protein>
<dbReference type="PROSITE" id="PS50077">
    <property type="entry name" value="HEAT_REPEAT"/>
    <property type="match status" value="1"/>
</dbReference>
<feature type="region of interest" description="Disordered" evidence="8">
    <location>
        <begin position="620"/>
        <end position="658"/>
    </location>
</feature>
<dbReference type="InterPro" id="IPR011009">
    <property type="entry name" value="Kinase-like_dom_sf"/>
</dbReference>
<dbReference type="PANTHER" id="PTHR12984:SF3">
    <property type="entry name" value="N-TERMINAL KINASE-LIKE PROTEIN"/>
    <property type="match status" value="1"/>
</dbReference>
<feature type="compositionally biased region" description="Low complexity" evidence="8">
    <location>
        <begin position="639"/>
        <end position="652"/>
    </location>
</feature>
<reference evidence="10" key="1">
    <citation type="submission" date="2021-04" db="EMBL/GenBank/DDBJ databases">
        <authorList>
            <consortium name="Wellcome Sanger Institute Data Sharing"/>
        </authorList>
    </citation>
    <scope>NUCLEOTIDE SEQUENCE [LARGE SCALE GENOMIC DNA]</scope>
</reference>
<dbReference type="FunFam" id="1.25.10.10:FF:000108">
    <property type="entry name" value="N-terminal kinase-like protein isoform X1"/>
    <property type="match status" value="1"/>
</dbReference>
<evidence type="ECO:0000256" key="3">
    <source>
        <dbReference type="ARBA" id="ARBA00038349"/>
    </source>
</evidence>